<dbReference type="EMBL" id="AWXU01000066">
    <property type="protein sequence ID" value="KFN47357.1"/>
    <property type="molecule type" value="Genomic_DNA"/>
</dbReference>
<evidence type="ECO:0000313" key="3">
    <source>
        <dbReference type="EMBL" id="KFN47357.1"/>
    </source>
</evidence>
<dbReference type="InterPro" id="IPR001375">
    <property type="entry name" value="Peptidase_S9_cat"/>
</dbReference>
<dbReference type="InterPro" id="IPR029058">
    <property type="entry name" value="AB_hydrolase_fold"/>
</dbReference>
<dbReference type="AlphaFoldDB" id="A0A091B778"/>
<gene>
    <name evidence="3" type="ORF">P873_01565</name>
</gene>
<dbReference type="SUPFAM" id="SSF53474">
    <property type="entry name" value="alpha/beta-Hydrolases"/>
    <property type="match status" value="1"/>
</dbReference>
<reference evidence="3 4" key="1">
    <citation type="submission" date="2013-09" db="EMBL/GenBank/DDBJ databases">
        <title>Genome sequencing of Arenimonas composti.</title>
        <authorList>
            <person name="Chen F."/>
            <person name="Wang G."/>
        </authorList>
    </citation>
    <scope>NUCLEOTIDE SEQUENCE [LARGE SCALE GENOMIC DNA]</scope>
    <source>
        <strain evidence="3 4">TR7-09</strain>
    </source>
</reference>
<dbReference type="OrthoDB" id="4269629at2"/>
<feature type="non-terminal residue" evidence="3">
    <location>
        <position position="1"/>
    </location>
</feature>
<evidence type="ECO:0000256" key="1">
    <source>
        <dbReference type="ARBA" id="ARBA00022801"/>
    </source>
</evidence>
<dbReference type="PANTHER" id="PTHR42776:SF27">
    <property type="entry name" value="DIPEPTIDYL PEPTIDASE FAMILY MEMBER 6"/>
    <property type="match status" value="1"/>
</dbReference>
<protein>
    <recommendedName>
        <fullName evidence="2">Peptidase S9 prolyl oligopeptidase catalytic domain-containing protein</fullName>
    </recommendedName>
</protein>
<evidence type="ECO:0000313" key="4">
    <source>
        <dbReference type="Proteomes" id="UP000029391"/>
    </source>
</evidence>
<sequence length="532" mass="58765">GGVVVDSLPADPDHVVFGSFGSDRRFMLHRIDVRAPHYLDSWRWPARERLNGGLERDERWYLDARGVVRAAIVARDEKDEEGEDSTTWDLVWRPGPGAPFAAVLNIEDPDGFRPLAMSADGGLIYGTIEQERAQRELVAFDPVQKRITDTLFSRPGTDVVRALFDRSRRLIGAGYYDGGYLVSEYFDEAGRGLTASLAQAFRERTVSIVGRDRDDRRLLLMVDGADQPAQVYLLDRASRRASLLEETAPWLQDKPFAPARTLKVETADGFAIEAFLTLPPGDGPRPLVLMPHGGPIGVADRLHFNRSVQFVASLGYAVLQVNFRGSAGYGNRFREAAYHGYGTVIEDDIEAALEAALAQFPLDSSRICVVGASYGGYSGLSLAVRRPGRFRCVVSMSGVSDLSLFFTASDTGRSERGRELLEEAIGDPNTDLERMIATSPLFHIDRLTTPVMLVHGREDVRVDFEHTRRLLRMLNLAGRPPVLLEFEKEGHGLDDIDNLEATWHAVAGFLRQHLEGKVFPAEAGAAAADSSK</sequence>
<proteinExistence type="predicted"/>
<feature type="domain" description="Peptidase S9 prolyl oligopeptidase catalytic" evidence="2">
    <location>
        <begin position="303"/>
        <end position="515"/>
    </location>
</feature>
<comment type="caution">
    <text evidence="3">The sequence shown here is derived from an EMBL/GenBank/DDBJ whole genome shotgun (WGS) entry which is preliminary data.</text>
</comment>
<dbReference type="PANTHER" id="PTHR42776">
    <property type="entry name" value="SERINE PEPTIDASE S9 FAMILY MEMBER"/>
    <property type="match status" value="1"/>
</dbReference>
<keyword evidence="4" id="KW-1185">Reference proteome</keyword>
<accession>A0A091B778</accession>
<dbReference type="RefSeq" id="WP_043798367.1">
    <property type="nucleotide sequence ID" value="NZ_AWXU01000066.1"/>
</dbReference>
<dbReference type="Proteomes" id="UP000029391">
    <property type="component" value="Unassembled WGS sequence"/>
</dbReference>
<keyword evidence="1" id="KW-0378">Hydrolase</keyword>
<dbReference type="Pfam" id="PF00326">
    <property type="entry name" value="Peptidase_S9"/>
    <property type="match status" value="1"/>
</dbReference>
<evidence type="ECO:0000259" key="2">
    <source>
        <dbReference type="Pfam" id="PF00326"/>
    </source>
</evidence>
<dbReference type="GO" id="GO:0004252">
    <property type="term" value="F:serine-type endopeptidase activity"/>
    <property type="evidence" value="ECO:0007669"/>
    <property type="project" value="TreeGrafter"/>
</dbReference>
<name>A0A091B778_9GAMM</name>
<dbReference type="Gene3D" id="3.40.50.1820">
    <property type="entry name" value="alpha/beta hydrolase"/>
    <property type="match status" value="1"/>
</dbReference>
<organism evidence="3 4">
    <name type="scientific">Arenimonas composti TR7-09 = DSM 18010</name>
    <dbReference type="NCBI Taxonomy" id="1121013"/>
    <lineage>
        <taxon>Bacteria</taxon>
        <taxon>Pseudomonadati</taxon>
        <taxon>Pseudomonadota</taxon>
        <taxon>Gammaproteobacteria</taxon>
        <taxon>Lysobacterales</taxon>
        <taxon>Lysobacteraceae</taxon>
        <taxon>Arenimonas</taxon>
    </lineage>
</organism>
<dbReference type="eggNOG" id="COG1506">
    <property type="taxonomic scope" value="Bacteria"/>
</dbReference>
<dbReference type="GO" id="GO:0006508">
    <property type="term" value="P:proteolysis"/>
    <property type="evidence" value="ECO:0007669"/>
    <property type="project" value="InterPro"/>
</dbReference>